<accession>A0A409YW08</accession>
<proteinExistence type="predicted"/>
<dbReference type="AlphaFoldDB" id="A0A409YW08"/>
<organism evidence="1 2">
    <name type="scientific">Gymnopilus dilepis</name>
    <dbReference type="NCBI Taxonomy" id="231916"/>
    <lineage>
        <taxon>Eukaryota</taxon>
        <taxon>Fungi</taxon>
        <taxon>Dikarya</taxon>
        <taxon>Basidiomycota</taxon>
        <taxon>Agaricomycotina</taxon>
        <taxon>Agaricomycetes</taxon>
        <taxon>Agaricomycetidae</taxon>
        <taxon>Agaricales</taxon>
        <taxon>Agaricineae</taxon>
        <taxon>Hymenogastraceae</taxon>
        <taxon>Gymnopilus</taxon>
    </lineage>
</organism>
<reference evidence="1 2" key="1">
    <citation type="journal article" date="2018" name="Evol. Lett.">
        <title>Horizontal gene cluster transfer increased hallucinogenic mushroom diversity.</title>
        <authorList>
            <person name="Reynolds H.T."/>
            <person name="Vijayakumar V."/>
            <person name="Gluck-Thaler E."/>
            <person name="Korotkin H.B."/>
            <person name="Matheny P.B."/>
            <person name="Slot J.C."/>
        </authorList>
    </citation>
    <scope>NUCLEOTIDE SEQUENCE [LARGE SCALE GENOMIC DNA]</scope>
    <source>
        <strain evidence="1 2">SRW20</strain>
    </source>
</reference>
<dbReference type="Proteomes" id="UP000284706">
    <property type="component" value="Unassembled WGS sequence"/>
</dbReference>
<evidence type="ECO:0000313" key="1">
    <source>
        <dbReference type="EMBL" id="PPR07191.1"/>
    </source>
</evidence>
<protein>
    <submittedName>
        <fullName evidence="1">Uncharacterized protein</fullName>
    </submittedName>
</protein>
<sequence>MGDEDEDEKAAKSTEQDLSRHVTEWVKEIWGLAWLPLTSIWYTGGSAKTKAAFGGFLLGTPIRQWNNIIVEFIETA</sequence>
<dbReference type="EMBL" id="NHYE01000162">
    <property type="protein sequence ID" value="PPR07191.1"/>
    <property type="molecule type" value="Genomic_DNA"/>
</dbReference>
<evidence type="ECO:0000313" key="2">
    <source>
        <dbReference type="Proteomes" id="UP000284706"/>
    </source>
</evidence>
<keyword evidence="2" id="KW-1185">Reference proteome</keyword>
<dbReference type="InParanoid" id="A0A409YW08"/>
<comment type="caution">
    <text evidence="1">The sequence shown here is derived from an EMBL/GenBank/DDBJ whole genome shotgun (WGS) entry which is preliminary data.</text>
</comment>
<gene>
    <name evidence="1" type="ORF">CVT26_012621</name>
</gene>
<name>A0A409YW08_9AGAR</name>